<dbReference type="Pfam" id="PF09922">
    <property type="entry name" value="LiaF-like_C"/>
    <property type="match status" value="1"/>
</dbReference>
<dbReference type="InterPro" id="IPR016975">
    <property type="entry name" value="Cell_wall_LiaF"/>
</dbReference>
<dbReference type="OrthoDB" id="2351415at2"/>
<protein>
    <recommendedName>
        <fullName evidence="2">Cell wall-active antibiotics response LiaF-like C-terminal domain-containing protein</fullName>
    </recommendedName>
</protein>
<dbReference type="RefSeq" id="WP_153729203.1">
    <property type="nucleotide sequence ID" value="NZ_WJNH01000008.1"/>
</dbReference>
<dbReference type="InterPro" id="IPR024425">
    <property type="entry name" value="LiaF-like_C"/>
</dbReference>
<feature type="domain" description="Cell wall-active antibiotics response LiaF-like C-terminal" evidence="2">
    <location>
        <begin position="132"/>
        <end position="243"/>
    </location>
</feature>
<dbReference type="EMBL" id="WJNH01000008">
    <property type="protein sequence ID" value="MRG87315.1"/>
    <property type="molecule type" value="Genomic_DNA"/>
</dbReference>
<feature type="transmembrane region" description="Helical" evidence="1">
    <location>
        <begin position="57"/>
        <end position="88"/>
    </location>
</feature>
<proteinExistence type="predicted"/>
<evidence type="ECO:0000313" key="3">
    <source>
        <dbReference type="EMBL" id="MRG87315.1"/>
    </source>
</evidence>
<dbReference type="InterPro" id="IPR047793">
    <property type="entry name" value="LiaF_C"/>
</dbReference>
<comment type="caution">
    <text evidence="3">The sequence shown here is derived from an EMBL/GenBank/DDBJ whole genome shotgun (WGS) entry which is preliminary data.</text>
</comment>
<keyword evidence="1" id="KW-0812">Transmembrane</keyword>
<dbReference type="NCBIfam" id="NF040535">
    <property type="entry name" value="LiaF_C_term"/>
    <property type="match status" value="1"/>
</dbReference>
<keyword evidence="4" id="KW-1185">Reference proteome</keyword>
<evidence type="ECO:0000313" key="4">
    <source>
        <dbReference type="Proteomes" id="UP000480185"/>
    </source>
</evidence>
<name>A0A6G1X8T5_9BACI</name>
<dbReference type="PIRSF" id="PIRSF031509">
    <property type="entry name" value="Cell_wall_LiaF/YvqF"/>
    <property type="match status" value="1"/>
</dbReference>
<organism evidence="3 4">
    <name type="scientific">Salinibacillus xinjiangensis</name>
    <dbReference type="NCBI Taxonomy" id="1229268"/>
    <lineage>
        <taxon>Bacteria</taxon>
        <taxon>Bacillati</taxon>
        <taxon>Bacillota</taxon>
        <taxon>Bacilli</taxon>
        <taxon>Bacillales</taxon>
        <taxon>Bacillaceae</taxon>
        <taxon>Salinibacillus</taxon>
    </lineage>
</organism>
<evidence type="ECO:0000259" key="2">
    <source>
        <dbReference type="Pfam" id="PF09922"/>
    </source>
</evidence>
<evidence type="ECO:0000256" key="1">
    <source>
        <dbReference type="SAM" id="Phobius"/>
    </source>
</evidence>
<reference evidence="3 4" key="1">
    <citation type="submission" date="2019-11" db="EMBL/GenBank/DDBJ databases">
        <authorList>
            <person name="Li J."/>
        </authorList>
    </citation>
    <scope>NUCLEOTIDE SEQUENCE [LARGE SCALE GENOMIC DNA]</scope>
    <source>
        <strain evidence="3 4">J4</strain>
    </source>
</reference>
<feature type="transmembrane region" description="Helical" evidence="1">
    <location>
        <begin position="12"/>
        <end position="45"/>
    </location>
</feature>
<keyword evidence="1" id="KW-0472">Membrane</keyword>
<dbReference type="GO" id="GO:0016020">
    <property type="term" value="C:membrane"/>
    <property type="evidence" value="ECO:0007669"/>
    <property type="project" value="InterPro"/>
</dbReference>
<sequence>MLQRIKTDTLNWIFVIVIVLFLLEIFLFNGWLIFSMLFSGFFMFLGWKNFTQTWGKVFFFIGSISLFFNIINTMAVRFLIIAAVILFIRHYQRAKKEPDHLTPSFEQDDEAEIVVNQEPMIQTKPLLNNRLFGDQSTEQTAYKWNDISIHGAFGDRIIDLTNTVLPNQAVVSIRHLIGNIVIYVPYEVEIMITHSSVFGRANILDEHHEKLLNETLSYHTVNYHNHEPKVKIVTSIFSGDIEVRRI</sequence>
<keyword evidence="1" id="KW-1133">Transmembrane helix</keyword>
<gene>
    <name evidence="3" type="ORF">GH754_13525</name>
</gene>
<dbReference type="Proteomes" id="UP000480185">
    <property type="component" value="Unassembled WGS sequence"/>
</dbReference>
<accession>A0A6G1X8T5</accession>
<dbReference type="AlphaFoldDB" id="A0A6G1X8T5"/>